<keyword evidence="3" id="KW-1185">Reference proteome</keyword>
<dbReference type="OrthoDB" id="3261737at2759"/>
<accession>A0A7R9QBX9</accession>
<dbReference type="Gene3D" id="3.30.470.110">
    <property type="match status" value="1"/>
</dbReference>
<feature type="domain" description="ATP-citrate synthase ATP-grasp" evidence="1">
    <location>
        <begin position="2"/>
        <end position="91"/>
    </location>
</feature>
<reference evidence="2" key="1">
    <citation type="submission" date="2020-11" db="EMBL/GenBank/DDBJ databases">
        <authorList>
            <person name="Tran Van P."/>
        </authorList>
    </citation>
    <scope>NUCLEOTIDE SEQUENCE</scope>
</reference>
<dbReference type="SUPFAM" id="SSF56059">
    <property type="entry name" value="Glutathione synthetase ATP-binding domain-like"/>
    <property type="match status" value="1"/>
</dbReference>
<proteinExistence type="predicted"/>
<name>A0A7R9QBX9_9ACAR</name>
<feature type="non-terminal residue" evidence="2">
    <location>
        <position position="1"/>
    </location>
</feature>
<gene>
    <name evidence="2" type="ORF">OSB1V03_LOCUS17414</name>
</gene>
<dbReference type="AlphaFoldDB" id="A0A7R9QBX9"/>
<dbReference type="EMBL" id="CAJPIZ010020902">
    <property type="protein sequence ID" value="CAG2117461.1"/>
    <property type="molecule type" value="Genomic_DNA"/>
</dbReference>
<dbReference type="Pfam" id="PF24948">
    <property type="entry name" value="Citrate_synth_N"/>
    <property type="match status" value="1"/>
</dbReference>
<protein>
    <recommendedName>
        <fullName evidence="1">ATP-citrate synthase ATP-grasp domain-containing protein</fullName>
    </recommendedName>
</protein>
<evidence type="ECO:0000259" key="1">
    <source>
        <dbReference type="Pfam" id="PF24948"/>
    </source>
</evidence>
<dbReference type="EMBL" id="OC875477">
    <property type="protein sequence ID" value="CAD7638485.1"/>
    <property type="molecule type" value="Genomic_DNA"/>
</dbReference>
<dbReference type="InterPro" id="IPR056749">
    <property type="entry name" value="Citrate_synth_N"/>
</dbReference>
<evidence type="ECO:0000313" key="2">
    <source>
        <dbReference type="EMBL" id="CAD7638485.1"/>
    </source>
</evidence>
<organism evidence="2">
    <name type="scientific">Medioppia subpectinata</name>
    <dbReference type="NCBI Taxonomy" id="1979941"/>
    <lineage>
        <taxon>Eukaryota</taxon>
        <taxon>Metazoa</taxon>
        <taxon>Ecdysozoa</taxon>
        <taxon>Arthropoda</taxon>
        <taxon>Chelicerata</taxon>
        <taxon>Arachnida</taxon>
        <taxon>Acari</taxon>
        <taxon>Acariformes</taxon>
        <taxon>Sarcoptiformes</taxon>
        <taxon>Oribatida</taxon>
        <taxon>Brachypylina</taxon>
        <taxon>Oppioidea</taxon>
        <taxon>Oppiidae</taxon>
        <taxon>Medioppia</taxon>
    </lineage>
</organism>
<evidence type="ECO:0000313" key="3">
    <source>
        <dbReference type="Proteomes" id="UP000759131"/>
    </source>
</evidence>
<sequence>MSAKAIREATGKDLLNRFLKGSANTSRYAVVHEDTNFSDLVAQQPWLKTERLVVKPDQLIKRRGKLGLILVNADIDSVKKWVADRMAKDIQ</sequence>
<dbReference type="Proteomes" id="UP000759131">
    <property type="component" value="Unassembled WGS sequence"/>
</dbReference>